<dbReference type="Pfam" id="PF09278">
    <property type="entry name" value="MerR-DNA-bind"/>
    <property type="match status" value="1"/>
</dbReference>
<evidence type="ECO:0000256" key="7">
    <source>
        <dbReference type="ARBA" id="ARBA00023163"/>
    </source>
</evidence>
<keyword evidence="5" id="KW-0805">Transcription regulation</keyword>
<keyword evidence="7" id="KW-0804">Transcription</keyword>
<keyword evidence="2" id="KW-0479">Metal-binding</keyword>
<dbReference type="PROSITE" id="PS00552">
    <property type="entry name" value="HTH_MERR_1"/>
    <property type="match status" value="1"/>
</dbReference>
<organism evidence="10 11">
    <name type="scientific">Paracidovorax konjaci</name>
    <dbReference type="NCBI Taxonomy" id="32040"/>
    <lineage>
        <taxon>Bacteria</taxon>
        <taxon>Pseudomonadati</taxon>
        <taxon>Pseudomonadota</taxon>
        <taxon>Betaproteobacteria</taxon>
        <taxon>Burkholderiales</taxon>
        <taxon>Comamonadaceae</taxon>
        <taxon>Paracidovorax</taxon>
    </lineage>
</organism>
<keyword evidence="11" id="KW-1185">Reference proteome</keyword>
<dbReference type="SUPFAM" id="SSF46955">
    <property type="entry name" value="Putative DNA-binding domain"/>
    <property type="match status" value="1"/>
</dbReference>
<evidence type="ECO:0000313" key="11">
    <source>
        <dbReference type="Proteomes" id="UP000199517"/>
    </source>
</evidence>
<dbReference type="InterPro" id="IPR000551">
    <property type="entry name" value="MerR-type_HTH_dom"/>
</dbReference>
<dbReference type="PANTHER" id="PTHR30204:SF0">
    <property type="entry name" value="REDOX-SENSITIVE TRANSCRIPTIONAL ACTIVATOR SOXR"/>
    <property type="match status" value="1"/>
</dbReference>
<gene>
    <name evidence="10" type="ORF">SAMN04489710_103318</name>
</gene>
<feature type="region of interest" description="Disordered" evidence="8">
    <location>
        <begin position="1"/>
        <end position="24"/>
    </location>
</feature>
<dbReference type="GO" id="GO:0006979">
    <property type="term" value="P:response to oxidative stress"/>
    <property type="evidence" value="ECO:0007669"/>
    <property type="project" value="InterPro"/>
</dbReference>
<dbReference type="CDD" id="cd01110">
    <property type="entry name" value="HTH_SoxR"/>
    <property type="match status" value="1"/>
</dbReference>
<sequence>MPPRSARLGPATGEPPARPSRAATPDLTVGDVAARSGLAVSALHFYESKGLIASVRSGGNQRRYPRSVLRRVAVIKIAQRMGLPLATIAEALRALPEGRTPTVADWRRLSAAWRDELDERIATLARLRDQLDGCIGCGCLSLKACPLRNPDDTLGDTGAGPHFTADKPARRR</sequence>
<evidence type="ECO:0000256" key="4">
    <source>
        <dbReference type="ARBA" id="ARBA00023014"/>
    </source>
</evidence>
<protein>
    <submittedName>
        <fullName evidence="10">MerR family transcriptional regulator, redox-sensitive transcriptional activator SoxR</fullName>
    </submittedName>
</protein>
<dbReference type="RefSeq" id="WP_092950403.1">
    <property type="nucleotide sequence ID" value="NZ_FOMQ01000003.1"/>
</dbReference>
<evidence type="ECO:0000256" key="5">
    <source>
        <dbReference type="ARBA" id="ARBA00023015"/>
    </source>
</evidence>
<dbReference type="PANTHER" id="PTHR30204">
    <property type="entry name" value="REDOX-CYCLING DRUG-SENSING TRANSCRIPTIONAL ACTIVATOR SOXR"/>
    <property type="match status" value="1"/>
</dbReference>
<dbReference type="Gene3D" id="1.10.1660.10">
    <property type="match status" value="1"/>
</dbReference>
<dbReference type="GO" id="GO:0003700">
    <property type="term" value="F:DNA-binding transcription factor activity"/>
    <property type="evidence" value="ECO:0007669"/>
    <property type="project" value="InterPro"/>
</dbReference>
<dbReference type="InterPro" id="IPR009061">
    <property type="entry name" value="DNA-bd_dom_put_sf"/>
</dbReference>
<dbReference type="STRING" id="32040.SAMN04489710_103318"/>
<keyword evidence="3" id="KW-0408">Iron</keyword>
<dbReference type="EMBL" id="FOMQ01000003">
    <property type="protein sequence ID" value="SFD57122.1"/>
    <property type="molecule type" value="Genomic_DNA"/>
</dbReference>
<reference evidence="11" key="1">
    <citation type="submission" date="2016-10" db="EMBL/GenBank/DDBJ databases">
        <authorList>
            <person name="Varghese N."/>
            <person name="Submissions S."/>
        </authorList>
    </citation>
    <scope>NUCLEOTIDE SEQUENCE [LARGE SCALE GENOMIC DNA]</scope>
    <source>
        <strain evidence="11">DSM 7481</strain>
    </source>
</reference>
<dbReference type="InterPro" id="IPR047057">
    <property type="entry name" value="MerR_fam"/>
</dbReference>
<keyword evidence="4" id="KW-0411">Iron-sulfur</keyword>
<evidence type="ECO:0000256" key="2">
    <source>
        <dbReference type="ARBA" id="ARBA00022723"/>
    </source>
</evidence>
<evidence type="ECO:0000256" key="8">
    <source>
        <dbReference type="SAM" id="MobiDB-lite"/>
    </source>
</evidence>
<keyword evidence="1" id="KW-0001">2Fe-2S</keyword>
<name>A0A1I1TEW3_9BURK</name>
<evidence type="ECO:0000256" key="6">
    <source>
        <dbReference type="ARBA" id="ARBA00023125"/>
    </source>
</evidence>
<evidence type="ECO:0000256" key="1">
    <source>
        <dbReference type="ARBA" id="ARBA00022714"/>
    </source>
</evidence>
<dbReference type="AlphaFoldDB" id="A0A1I1TEW3"/>
<feature type="domain" description="HTH merR-type" evidence="9">
    <location>
        <begin position="26"/>
        <end position="94"/>
    </location>
</feature>
<proteinExistence type="predicted"/>
<evidence type="ECO:0000259" key="9">
    <source>
        <dbReference type="PROSITE" id="PS50937"/>
    </source>
</evidence>
<evidence type="ECO:0000256" key="3">
    <source>
        <dbReference type="ARBA" id="ARBA00023004"/>
    </source>
</evidence>
<dbReference type="Proteomes" id="UP000199517">
    <property type="component" value="Unassembled WGS sequence"/>
</dbReference>
<dbReference type="PROSITE" id="PS50937">
    <property type="entry name" value="HTH_MERR_2"/>
    <property type="match status" value="1"/>
</dbReference>
<dbReference type="GO" id="GO:0046872">
    <property type="term" value="F:metal ion binding"/>
    <property type="evidence" value="ECO:0007669"/>
    <property type="project" value="UniProtKB-KW"/>
</dbReference>
<dbReference type="NCBIfam" id="TIGR01950">
    <property type="entry name" value="SoxR"/>
    <property type="match status" value="1"/>
</dbReference>
<feature type="region of interest" description="Disordered" evidence="8">
    <location>
        <begin position="151"/>
        <end position="172"/>
    </location>
</feature>
<keyword evidence="6" id="KW-0238">DNA-binding</keyword>
<dbReference type="PRINTS" id="PR00040">
    <property type="entry name" value="HTHMERR"/>
</dbReference>
<dbReference type="Pfam" id="PF00376">
    <property type="entry name" value="MerR"/>
    <property type="match status" value="1"/>
</dbReference>
<evidence type="ECO:0000313" key="10">
    <source>
        <dbReference type="EMBL" id="SFD57122.1"/>
    </source>
</evidence>
<dbReference type="GO" id="GO:0003677">
    <property type="term" value="F:DNA binding"/>
    <property type="evidence" value="ECO:0007669"/>
    <property type="project" value="UniProtKB-KW"/>
</dbReference>
<dbReference type="SMART" id="SM00422">
    <property type="entry name" value="HTH_MERR"/>
    <property type="match status" value="1"/>
</dbReference>
<dbReference type="InterPro" id="IPR015358">
    <property type="entry name" value="Tscrpt_reg_MerR_DNA-bd"/>
</dbReference>
<dbReference type="OrthoDB" id="9802944at2"/>
<dbReference type="GO" id="GO:0051537">
    <property type="term" value="F:2 iron, 2 sulfur cluster binding"/>
    <property type="evidence" value="ECO:0007669"/>
    <property type="project" value="UniProtKB-KW"/>
</dbReference>
<dbReference type="InterPro" id="IPR010211">
    <property type="entry name" value="Redox-sen_tscrpt-act_SoxR"/>
</dbReference>
<accession>A0A1I1TEW3</accession>